<protein>
    <submittedName>
        <fullName evidence="3">PWWP domain containing protein</fullName>
    </submittedName>
</protein>
<gene>
    <name evidence="3" type="ORF">TorRG33x02_353820</name>
</gene>
<dbReference type="PANTHER" id="PTHR42851">
    <property type="entry name" value="ALDOLASE-RELATED"/>
    <property type="match status" value="1"/>
</dbReference>
<evidence type="ECO:0000259" key="2">
    <source>
        <dbReference type="PROSITE" id="PS50812"/>
    </source>
</evidence>
<keyword evidence="4" id="KW-1185">Reference proteome</keyword>
<feature type="region of interest" description="Disordered" evidence="1">
    <location>
        <begin position="145"/>
        <end position="174"/>
    </location>
</feature>
<dbReference type="AlphaFoldDB" id="A0A2P5AC72"/>
<feature type="compositionally biased region" description="Polar residues" evidence="1">
    <location>
        <begin position="689"/>
        <end position="705"/>
    </location>
</feature>
<evidence type="ECO:0000313" key="4">
    <source>
        <dbReference type="Proteomes" id="UP000237000"/>
    </source>
</evidence>
<dbReference type="Proteomes" id="UP000237000">
    <property type="component" value="Unassembled WGS sequence"/>
</dbReference>
<feature type="compositionally biased region" description="Basic residues" evidence="1">
    <location>
        <begin position="674"/>
        <end position="683"/>
    </location>
</feature>
<evidence type="ECO:0000256" key="1">
    <source>
        <dbReference type="SAM" id="MobiDB-lite"/>
    </source>
</evidence>
<feature type="domain" description="PWWP" evidence="2">
    <location>
        <begin position="235"/>
        <end position="296"/>
    </location>
</feature>
<dbReference type="InterPro" id="IPR000313">
    <property type="entry name" value="PWWP_dom"/>
</dbReference>
<dbReference type="InParanoid" id="A0A2P5AC72"/>
<comment type="caution">
    <text evidence="3">The sequence shown here is derived from an EMBL/GenBank/DDBJ whole genome shotgun (WGS) entry which is preliminary data.</text>
</comment>
<sequence length="1135" mass="124329">MENPKTPETLEAENPDDKTPKEASGSSGLREMNENFSGLESIFDISIEESVKMVNDDLGVENVEVATQLVSVENGSEIESWVKGDEVEKGCLVMDCVDEEKEVKMECVGSQSFKENEAEMGLVQLQSDGNIVDLGGNVVEDVGVEEKDRGEGESEDEPFGSNGIPSSGTDSSKKVEVSSHGISLFVDFSGSPGRFMHKDIDVDNCSPLTEGKKNLIYGDEVQGKNIYNQDFNFFVGDIVWVQTKNQTWWPGKICNPVDAPKYAARSGKGEHLLVGYYGISHFSWCCPSQLRPFHENFEEMSGKNKARIFVGAVEKAVDEFGRHVKLEMTCSCALIRSQLSVADATFVEELVKTEHKPGGLGEFSVANFEPVMFLEHLKYLAKVVSLSRALDFTVTHNRLSAFYRFNGHTQLPMHLLAERKGAEEDKVSGRDRNVLQVIRRCNSAEEGFVLSGSRKRKMKKDSEVKFEAANDEEEDLTGLCKSPTTKETEVSIGDVVSGKEGMIEKGFDSRERKKSRYLSYPYINWKQKGSSAGMEDPQVVKVPPEASMGAGQNNVSPLNLKCSGDKFWKKWYRRFSGESNIPGGSELINITSAELLCELRSAAVDCLYPSGNKSFNPVGWFFSRFRTSVYHDESVDEICPKNIISQNEVNDAEACLSGNNAEENKGIFLADKSKPKRTKKKETSKHLQGENTVSSPDVVGSTGNSIQDVKESLNLSAKGESHSGMKPEPLSGLSDVNISIAPDGFSVKDALDMGSSLPYNKVKRRRKKKAGEVNMEYLQTKQTTGIPDLNGSSVASSFLVDDPQVMSRIVSESKLELLKKMEEGARLADPNANIAASFLGVHENNAKPGTLVVDLRVPSEAPAVQDFASNNGLRSGLLDKHGQMVGLLSEGKPVPKKRKRREKAAPQIIPDLNGTTIESNSVGKEFPVTNVLAPPMKPERKRRRRKGQVAFDHPRNVSFAGTNVSSNKAEINGEPIGTALLLTFGAGVPMPSREDMVSIFCKFGPLKESETQLKDPGSAQIVFVRSVDAREAFQSIEKNNPFGPNLTNYRLHNISAVSRISKPDQTPCATVASSAVEGSANPQAPGAVPLDFIRQNLQMMTSMLEKSGDNLSPEMRAKLEAEIKGLLNKVSSMAG</sequence>
<dbReference type="EMBL" id="JXTC01000957">
    <property type="protein sequence ID" value="PON34153.1"/>
    <property type="molecule type" value="Genomic_DNA"/>
</dbReference>
<feature type="region of interest" description="Disordered" evidence="1">
    <location>
        <begin position="1"/>
        <end position="32"/>
    </location>
</feature>
<dbReference type="OrthoDB" id="21615at2759"/>
<dbReference type="FunCoup" id="A0A2P5AC72">
    <property type="interactions" value="81"/>
</dbReference>
<dbReference type="Gene3D" id="2.30.30.140">
    <property type="match status" value="1"/>
</dbReference>
<organism evidence="3 4">
    <name type="scientific">Trema orientale</name>
    <name type="common">Charcoal tree</name>
    <name type="synonym">Celtis orientalis</name>
    <dbReference type="NCBI Taxonomy" id="63057"/>
    <lineage>
        <taxon>Eukaryota</taxon>
        <taxon>Viridiplantae</taxon>
        <taxon>Streptophyta</taxon>
        <taxon>Embryophyta</taxon>
        <taxon>Tracheophyta</taxon>
        <taxon>Spermatophyta</taxon>
        <taxon>Magnoliopsida</taxon>
        <taxon>eudicotyledons</taxon>
        <taxon>Gunneridae</taxon>
        <taxon>Pentapetalae</taxon>
        <taxon>rosids</taxon>
        <taxon>fabids</taxon>
        <taxon>Rosales</taxon>
        <taxon>Cannabaceae</taxon>
        <taxon>Trema</taxon>
    </lineage>
</organism>
<dbReference type="PROSITE" id="PS50812">
    <property type="entry name" value="PWWP"/>
    <property type="match status" value="1"/>
</dbReference>
<dbReference type="InterPro" id="IPR053063">
    <property type="entry name" value="PWWP_domain_containing_PDP"/>
</dbReference>
<reference evidence="4" key="1">
    <citation type="submission" date="2016-06" db="EMBL/GenBank/DDBJ databases">
        <title>Parallel loss of symbiosis genes in relatives of nitrogen-fixing non-legume Parasponia.</title>
        <authorList>
            <person name="Van Velzen R."/>
            <person name="Holmer R."/>
            <person name="Bu F."/>
            <person name="Rutten L."/>
            <person name="Van Zeijl A."/>
            <person name="Liu W."/>
            <person name="Santuari L."/>
            <person name="Cao Q."/>
            <person name="Sharma T."/>
            <person name="Shen D."/>
            <person name="Roswanjaya Y."/>
            <person name="Wardhani T."/>
            <person name="Kalhor M.S."/>
            <person name="Jansen J."/>
            <person name="Van den Hoogen J."/>
            <person name="Gungor B."/>
            <person name="Hartog M."/>
            <person name="Hontelez J."/>
            <person name="Verver J."/>
            <person name="Yang W.-C."/>
            <person name="Schijlen E."/>
            <person name="Repin R."/>
            <person name="Schilthuizen M."/>
            <person name="Schranz E."/>
            <person name="Heidstra R."/>
            <person name="Miyata K."/>
            <person name="Fedorova E."/>
            <person name="Kohlen W."/>
            <person name="Bisseling T."/>
            <person name="Smit S."/>
            <person name="Geurts R."/>
        </authorList>
    </citation>
    <scope>NUCLEOTIDE SEQUENCE [LARGE SCALE GENOMIC DNA]</scope>
    <source>
        <strain evidence="4">cv. RG33-2</strain>
    </source>
</reference>
<name>A0A2P5AC72_TREOI</name>
<feature type="region of interest" description="Disordered" evidence="1">
    <location>
        <begin position="670"/>
        <end position="705"/>
    </location>
</feature>
<dbReference type="Pfam" id="PF00855">
    <property type="entry name" value="PWWP"/>
    <property type="match status" value="1"/>
</dbReference>
<proteinExistence type="predicted"/>
<dbReference type="SUPFAM" id="SSF63748">
    <property type="entry name" value="Tudor/PWWP/MBT"/>
    <property type="match status" value="1"/>
</dbReference>
<dbReference type="CDD" id="cd05162">
    <property type="entry name" value="PWWP"/>
    <property type="match status" value="1"/>
</dbReference>
<dbReference type="PANTHER" id="PTHR42851:SF8">
    <property type="entry name" value="PWWP DOMAIN-CONTAINING PROTEIN"/>
    <property type="match status" value="1"/>
</dbReference>
<evidence type="ECO:0000313" key="3">
    <source>
        <dbReference type="EMBL" id="PON34153.1"/>
    </source>
</evidence>
<dbReference type="STRING" id="63057.A0A2P5AC72"/>
<accession>A0A2P5AC72</accession>